<dbReference type="GO" id="GO:0003677">
    <property type="term" value="F:DNA binding"/>
    <property type="evidence" value="ECO:0007669"/>
    <property type="project" value="UniProtKB-KW"/>
</dbReference>
<evidence type="ECO:0000256" key="4">
    <source>
        <dbReference type="SAM" id="Coils"/>
    </source>
</evidence>
<gene>
    <name evidence="7" type="ORF">Fmac_002641</name>
</gene>
<organism evidence="7 8">
    <name type="scientific">Flemingia macrophylla</name>
    <dbReference type="NCBI Taxonomy" id="520843"/>
    <lineage>
        <taxon>Eukaryota</taxon>
        <taxon>Viridiplantae</taxon>
        <taxon>Streptophyta</taxon>
        <taxon>Embryophyta</taxon>
        <taxon>Tracheophyta</taxon>
        <taxon>Spermatophyta</taxon>
        <taxon>Magnoliopsida</taxon>
        <taxon>eudicotyledons</taxon>
        <taxon>Gunneridae</taxon>
        <taxon>Pentapetalae</taxon>
        <taxon>rosids</taxon>
        <taxon>fabids</taxon>
        <taxon>Fabales</taxon>
        <taxon>Fabaceae</taxon>
        <taxon>Papilionoideae</taxon>
        <taxon>50 kb inversion clade</taxon>
        <taxon>NPAAA clade</taxon>
        <taxon>indigoferoid/millettioid clade</taxon>
        <taxon>Phaseoleae</taxon>
        <taxon>Flemingia</taxon>
    </lineage>
</organism>
<dbReference type="SUPFAM" id="SSF57959">
    <property type="entry name" value="Leucine zipper domain"/>
    <property type="match status" value="1"/>
</dbReference>
<dbReference type="SMART" id="SM00338">
    <property type="entry name" value="BRLZ"/>
    <property type="match status" value="1"/>
</dbReference>
<dbReference type="InterPro" id="IPR043452">
    <property type="entry name" value="BZIP46-like"/>
</dbReference>
<dbReference type="CDD" id="cd14707">
    <property type="entry name" value="bZIP_plant_BZIP46"/>
    <property type="match status" value="1"/>
</dbReference>
<evidence type="ECO:0000256" key="1">
    <source>
        <dbReference type="ARBA" id="ARBA00004123"/>
    </source>
</evidence>
<protein>
    <recommendedName>
        <fullName evidence="6">BZIP domain-containing protein</fullName>
    </recommendedName>
</protein>
<evidence type="ECO:0000313" key="8">
    <source>
        <dbReference type="Proteomes" id="UP001603857"/>
    </source>
</evidence>
<name>A0ABD1NKH5_9FABA</name>
<keyword evidence="2" id="KW-0238">DNA-binding</keyword>
<keyword evidence="4" id="KW-0175">Coiled coil</keyword>
<evidence type="ECO:0000256" key="2">
    <source>
        <dbReference type="ARBA" id="ARBA00023125"/>
    </source>
</evidence>
<evidence type="ECO:0000256" key="3">
    <source>
        <dbReference type="ARBA" id="ARBA00023242"/>
    </source>
</evidence>
<sequence length="148" mass="16650">MEEVWKDMNLGSLNEQSSRPSSSTCSHPNLMFQDFLARPSIDDPPNTVLCSAPPPPLVTALSLSSPPHFHKPTLHTPTTDRRNKRMIKNRESAARSHGAYTNELELEVAQLKEENARLRRLQQQLSEIAAAKKQKNKCTLYRASTAPF</sequence>
<evidence type="ECO:0000313" key="7">
    <source>
        <dbReference type="EMBL" id="KAL2348641.1"/>
    </source>
</evidence>
<dbReference type="AlphaFoldDB" id="A0ABD1NKH5"/>
<evidence type="ECO:0000256" key="5">
    <source>
        <dbReference type="SAM" id="MobiDB-lite"/>
    </source>
</evidence>
<dbReference type="PANTHER" id="PTHR22952:SF433">
    <property type="entry name" value="PROTEIN FD"/>
    <property type="match status" value="1"/>
</dbReference>
<keyword evidence="3" id="KW-0539">Nucleus</keyword>
<feature type="coiled-coil region" evidence="4">
    <location>
        <begin position="101"/>
        <end position="131"/>
    </location>
</feature>
<dbReference type="PANTHER" id="PTHR22952">
    <property type="entry name" value="CAMP-RESPONSE ELEMENT BINDING PROTEIN-RELATED"/>
    <property type="match status" value="1"/>
</dbReference>
<feature type="compositionally biased region" description="Low complexity" evidence="5">
    <location>
        <begin position="17"/>
        <end position="26"/>
    </location>
</feature>
<feature type="domain" description="BZIP" evidence="6">
    <location>
        <begin position="77"/>
        <end position="138"/>
    </location>
</feature>
<dbReference type="GO" id="GO:0005634">
    <property type="term" value="C:nucleus"/>
    <property type="evidence" value="ECO:0007669"/>
    <property type="project" value="UniProtKB-SubCell"/>
</dbReference>
<evidence type="ECO:0000259" key="6">
    <source>
        <dbReference type="SMART" id="SM00338"/>
    </source>
</evidence>
<dbReference type="InterPro" id="IPR004827">
    <property type="entry name" value="bZIP"/>
</dbReference>
<comment type="subcellular location">
    <subcellularLocation>
        <location evidence="1">Nucleus</location>
    </subcellularLocation>
</comment>
<feature type="region of interest" description="Disordered" evidence="5">
    <location>
        <begin position="1"/>
        <end position="28"/>
    </location>
</feature>
<dbReference type="InterPro" id="IPR046347">
    <property type="entry name" value="bZIP_sf"/>
</dbReference>
<dbReference type="Gene3D" id="1.20.5.170">
    <property type="match status" value="1"/>
</dbReference>
<keyword evidence="8" id="KW-1185">Reference proteome</keyword>
<dbReference type="EMBL" id="JBGMDY010000001">
    <property type="protein sequence ID" value="KAL2348641.1"/>
    <property type="molecule type" value="Genomic_DNA"/>
</dbReference>
<dbReference type="Pfam" id="PF00170">
    <property type="entry name" value="bZIP_1"/>
    <property type="match status" value="1"/>
</dbReference>
<proteinExistence type="predicted"/>
<reference evidence="7 8" key="1">
    <citation type="submission" date="2024-08" db="EMBL/GenBank/DDBJ databases">
        <title>Insights into the chromosomal genome structure of Flemingia macrophylla.</title>
        <authorList>
            <person name="Ding Y."/>
            <person name="Zhao Y."/>
            <person name="Bi W."/>
            <person name="Wu M."/>
            <person name="Zhao G."/>
            <person name="Gong Y."/>
            <person name="Li W."/>
            <person name="Zhang P."/>
        </authorList>
    </citation>
    <scope>NUCLEOTIDE SEQUENCE [LARGE SCALE GENOMIC DNA]</scope>
    <source>
        <strain evidence="7">DYQJB</strain>
        <tissue evidence="7">Leaf</tissue>
    </source>
</reference>
<dbReference type="Proteomes" id="UP001603857">
    <property type="component" value="Unassembled WGS sequence"/>
</dbReference>
<comment type="caution">
    <text evidence="7">The sequence shown here is derived from an EMBL/GenBank/DDBJ whole genome shotgun (WGS) entry which is preliminary data.</text>
</comment>
<accession>A0ABD1NKH5</accession>